<dbReference type="Proteomes" id="UP000002051">
    <property type="component" value="Chromosome 4"/>
</dbReference>
<keyword evidence="3" id="KW-1185">Reference proteome</keyword>
<dbReference type="AlphaFoldDB" id="A0A072UNU9"/>
<evidence type="ECO:0000313" key="2">
    <source>
        <dbReference type="EnsemblPlants" id="KEH31504"/>
    </source>
</evidence>
<proteinExistence type="predicted"/>
<reference evidence="2" key="3">
    <citation type="submission" date="2015-04" db="UniProtKB">
        <authorList>
            <consortium name="EnsemblPlants"/>
        </authorList>
    </citation>
    <scope>IDENTIFICATION</scope>
    <source>
        <strain evidence="2">cv. Jemalong A17</strain>
    </source>
</reference>
<evidence type="ECO:0000313" key="3">
    <source>
        <dbReference type="Proteomes" id="UP000002051"/>
    </source>
</evidence>
<organism evidence="1 3">
    <name type="scientific">Medicago truncatula</name>
    <name type="common">Barrel medic</name>
    <name type="synonym">Medicago tribuloides</name>
    <dbReference type="NCBI Taxonomy" id="3880"/>
    <lineage>
        <taxon>Eukaryota</taxon>
        <taxon>Viridiplantae</taxon>
        <taxon>Streptophyta</taxon>
        <taxon>Embryophyta</taxon>
        <taxon>Tracheophyta</taxon>
        <taxon>Spermatophyta</taxon>
        <taxon>Magnoliopsida</taxon>
        <taxon>eudicotyledons</taxon>
        <taxon>Gunneridae</taxon>
        <taxon>Pentapetalae</taxon>
        <taxon>rosids</taxon>
        <taxon>fabids</taxon>
        <taxon>Fabales</taxon>
        <taxon>Fabaceae</taxon>
        <taxon>Papilionoideae</taxon>
        <taxon>50 kb inversion clade</taxon>
        <taxon>NPAAA clade</taxon>
        <taxon>Hologalegina</taxon>
        <taxon>IRL clade</taxon>
        <taxon>Trifolieae</taxon>
        <taxon>Medicago</taxon>
    </lineage>
</organism>
<dbReference type="EnsemblPlants" id="KEH31504">
    <property type="protein sequence ID" value="KEH31504"/>
    <property type="gene ID" value="MTR_4g095020"/>
</dbReference>
<reference evidence="1 3" key="2">
    <citation type="journal article" date="2014" name="BMC Genomics">
        <title>An improved genome release (version Mt4.0) for the model legume Medicago truncatula.</title>
        <authorList>
            <person name="Tang H."/>
            <person name="Krishnakumar V."/>
            <person name="Bidwell S."/>
            <person name="Rosen B."/>
            <person name="Chan A."/>
            <person name="Zhou S."/>
            <person name="Gentzbittel L."/>
            <person name="Childs K.L."/>
            <person name="Yandell M."/>
            <person name="Gundlach H."/>
            <person name="Mayer K.F."/>
            <person name="Schwartz D.C."/>
            <person name="Town C.D."/>
        </authorList>
    </citation>
    <scope>GENOME REANNOTATION</scope>
    <source>
        <strain evidence="1">A17</strain>
        <strain evidence="2 3">cv. Jemalong A17</strain>
    </source>
</reference>
<dbReference type="HOGENOM" id="CLU_2516067_0_0_1"/>
<dbReference type="EMBL" id="CM001220">
    <property type="protein sequence ID" value="KEH31504.1"/>
    <property type="molecule type" value="Genomic_DNA"/>
</dbReference>
<gene>
    <name evidence="1" type="ordered locus">MTR_4g095020</name>
</gene>
<sequence length="97" mass="10888">MVAAEKLVSVPFSRIKQKLSVTIYDCTGRTPSDIVNNTKIIKSQSLVLALILATLRSMGEPVRMIPEALSIMIHTTQIKNFEDPWQIWWWCGGGQSV</sequence>
<accession>A0A072UNU9</accession>
<name>A0A072UNU9_MEDTR</name>
<evidence type="ECO:0000313" key="1">
    <source>
        <dbReference type="EMBL" id="KEH31504.1"/>
    </source>
</evidence>
<protein>
    <submittedName>
        <fullName evidence="1 2">Uncharacterized protein</fullName>
    </submittedName>
</protein>
<reference evidence="1 3" key="1">
    <citation type="journal article" date="2011" name="Nature">
        <title>The Medicago genome provides insight into the evolution of rhizobial symbioses.</title>
        <authorList>
            <person name="Young N.D."/>
            <person name="Debelle F."/>
            <person name="Oldroyd G.E."/>
            <person name="Geurts R."/>
            <person name="Cannon S.B."/>
            <person name="Udvardi M.K."/>
            <person name="Benedito V.A."/>
            <person name="Mayer K.F."/>
            <person name="Gouzy J."/>
            <person name="Schoof H."/>
            <person name="Van de Peer Y."/>
            <person name="Proost S."/>
            <person name="Cook D.R."/>
            <person name="Meyers B.C."/>
            <person name="Spannagl M."/>
            <person name="Cheung F."/>
            <person name="De Mita S."/>
            <person name="Krishnakumar V."/>
            <person name="Gundlach H."/>
            <person name="Zhou S."/>
            <person name="Mudge J."/>
            <person name="Bharti A.K."/>
            <person name="Murray J.D."/>
            <person name="Naoumkina M.A."/>
            <person name="Rosen B."/>
            <person name="Silverstein K.A."/>
            <person name="Tang H."/>
            <person name="Rombauts S."/>
            <person name="Zhao P.X."/>
            <person name="Zhou P."/>
            <person name="Barbe V."/>
            <person name="Bardou P."/>
            <person name="Bechner M."/>
            <person name="Bellec A."/>
            <person name="Berger A."/>
            <person name="Berges H."/>
            <person name="Bidwell S."/>
            <person name="Bisseling T."/>
            <person name="Choisne N."/>
            <person name="Couloux A."/>
            <person name="Denny R."/>
            <person name="Deshpande S."/>
            <person name="Dai X."/>
            <person name="Doyle J.J."/>
            <person name="Dudez A.M."/>
            <person name="Farmer A.D."/>
            <person name="Fouteau S."/>
            <person name="Franken C."/>
            <person name="Gibelin C."/>
            <person name="Gish J."/>
            <person name="Goldstein S."/>
            <person name="Gonzalez A.J."/>
            <person name="Green P.J."/>
            <person name="Hallab A."/>
            <person name="Hartog M."/>
            <person name="Hua A."/>
            <person name="Humphray S.J."/>
            <person name="Jeong D.H."/>
            <person name="Jing Y."/>
            <person name="Jocker A."/>
            <person name="Kenton S.M."/>
            <person name="Kim D.J."/>
            <person name="Klee K."/>
            <person name="Lai H."/>
            <person name="Lang C."/>
            <person name="Lin S."/>
            <person name="Macmil S.L."/>
            <person name="Magdelenat G."/>
            <person name="Matthews L."/>
            <person name="McCorrison J."/>
            <person name="Monaghan E.L."/>
            <person name="Mun J.H."/>
            <person name="Najar F.Z."/>
            <person name="Nicholson C."/>
            <person name="Noirot C."/>
            <person name="O'Bleness M."/>
            <person name="Paule C.R."/>
            <person name="Poulain J."/>
            <person name="Prion F."/>
            <person name="Qin B."/>
            <person name="Qu C."/>
            <person name="Retzel E.F."/>
            <person name="Riddle C."/>
            <person name="Sallet E."/>
            <person name="Samain S."/>
            <person name="Samson N."/>
            <person name="Sanders I."/>
            <person name="Saurat O."/>
            <person name="Scarpelli C."/>
            <person name="Schiex T."/>
            <person name="Segurens B."/>
            <person name="Severin A.J."/>
            <person name="Sherrier D.J."/>
            <person name="Shi R."/>
            <person name="Sims S."/>
            <person name="Singer S.R."/>
            <person name="Sinharoy S."/>
            <person name="Sterck L."/>
            <person name="Viollet A."/>
            <person name="Wang B.B."/>
            <person name="Wang K."/>
            <person name="Wang M."/>
            <person name="Wang X."/>
            <person name="Warfsmann J."/>
            <person name="Weissenbach J."/>
            <person name="White D.D."/>
            <person name="White J.D."/>
            <person name="Wiley G.B."/>
            <person name="Wincker P."/>
            <person name="Xing Y."/>
            <person name="Yang L."/>
            <person name="Yao Z."/>
            <person name="Ying F."/>
            <person name="Zhai J."/>
            <person name="Zhou L."/>
            <person name="Zuber A."/>
            <person name="Denarie J."/>
            <person name="Dixon R.A."/>
            <person name="May G.D."/>
            <person name="Schwartz D.C."/>
            <person name="Rogers J."/>
            <person name="Quetier F."/>
            <person name="Town C.D."/>
            <person name="Roe B.A."/>
        </authorList>
    </citation>
    <scope>NUCLEOTIDE SEQUENCE [LARGE SCALE GENOMIC DNA]</scope>
    <source>
        <strain evidence="1">A17</strain>
        <strain evidence="2 3">cv. Jemalong A17</strain>
    </source>
</reference>